<proteinExistence type="predicted"/>
<dbReference type="EMBL" id="BLXT01006709">
    <property type="protein sequence ID" value="GFO32993.1"/>
    <property type="molecule type" value="Genomic_DNA"/>
</dbReference>
<evidence type="ECO:0000256" key="1">
    <source>
        <dbReference type="SAM" id="MobiDB-lite"/>
    </source>
</evidence>
<dbReference type="Proteomes" id="UP000735302">
    <property type="component" value="Unassembled WGS sequence"/>
</dbReference>
<keyword evidence="3" id="KW-1185">Reference proteome</keyword>
<comment type="caution">
    <text evidence="2">The sequence shown here is derived from an EMBL/GenBank/DDBJ whole genome shotgun (WGS) entry which is preliminary data.</text>
</comment>
<feature type="region of interest" description="Disordered" evidence="1">
    <location>
        <begin position="137"/>
        <end position="241"/>
    </location>
</feature>
<evidence type="ECO:0000313" key="3">
    <source>
        <dbReference type="Proteomes" id="UP000735302"/>
    </source>
</evidence>
<feature type="compositionally biased region" description="Low complexity" evidence="1">
    <location>
        <begin position="51"/>
        <end position="69"/>
    </location>
</feature>
<dbReference type="AlphaFoldDB" id="A0AAV4CLI5"/>
<protein>
    <submittedName>
        <fullName evidence="2">Uncharacterized protein</fullName>
    </submittedName>
</protein>
<accession>A0AAV4CLI5</accession>
<feature type="compositionally biased region" description="Low complexity" evidence="1">
    <location>
        <begin position="159"/>
        <end position="178"/>
    </location>
</feature>
<feature type="compositionally biased region" description="Low complexity" evidence="1">
    <location>
        <begin position="185"/>
        <end position="195"/>
    </location>
</feature>
<feature type="region of interest" description="Disordered" evidence="1">
    <location>
        <begin position="48"/>
        <end position="69"/>
    </location>
</feature>
<organism evidence="2 3">
    <name type="scientific">Plakobranchus ocellatus</name>
    <dbReference type="NCBI Taxonomy" id="259542"/>
    <lineage>
        <taxon>Eukaryota</taxon>
        <taxon>Metazoa</taxon>
        <taxon>Spiralia</taxon>
        <taxon>Lophotrochozoa</taxon>
        <taxon>Mollusca</taxon>
        <taxon>Gastropoda</taxon>
        <taxon>Heterobranchia</taxon>
        <taxon>Euthyneura</taxon>
        <taxon>Panpulmonata</taxon>
        <taxon>Sacoglossa</taxon>
        <taxon>Placobranchoidea</taxon>
        <taxon>Plakobranchidae</taxon>
        <taxon>Plakobranchus</taxon>
    </lineage>
</organism>
<gene>
    <name evidence="2" type="ORF">PoB_005949800</name>
</gene>
<reference evidence="2 3" key="1">
    <citation type="journal article" date="2021" name="Elife">
        <title>Chloroplast acquisition without the gene transfer in kleptoplastic sea slugs, Plakobranchus ocellatus.</title>
        <authorList>
            <person name="Maeda T."/>
            <person name="Takahashi S."/>
            <person name="Yoshida T."/>
            <person name="Shimamura S."/>
            <person name="Takaki Y."/>
            <person name="Nagai Y."/>
            <person name="Toyoda A."/>
            <person name="Suzuki Y."/>
            <person name="Arimoto A."/>
            <person name="Ishii H."/>
            <person name="Satoh N."/>
            <person name="Nishiyama T."/>
            <person name="Hasebe M."/>
            <person name="Maruyama T."/>
            <person name="Minagawa J."/>
            <person name="Obokata J."/>
            <person name="Shigenobu S."/>
        </authorList>
    </citation>
    <scope>NUCLEOTIDE SEQUENCE [LARGE SCALE GENOMIC DNA]</scope>
</reference>
<name>A0AAV4CLI5_9GAST</name>
<evidence type="ECO:0000313" key="2">
    <source>
        <dbReference type="EMBL" id="GFO32993.1"/>
    </source>
</evidence>
<sequence>MAANLGQAFLGGAGIVPTLAQELAGNFESRESFHDYIYSKLILGEQGGDKSGTAPTTSTGAGNGNNQAGAVSGVNTPVFPNTNLSASYPNPLPPVSGQGGFSGHQGTSGIPTHMVNAGGSGVLLNNIGNSNNSATGSLAGQNVAGPGRGGFVTPSSQESNNALNNGGSNATPAATATPKSKKKPQQGQQNIQQGGTADGLAEGEGVKSISSSWSGYAPRHHPVAHNPVWGKNVLQRGCRGS</sequence>